<sequence length="291" mass="32683">MPDILAAGVVAFRPGREVLLVHRPKYDDWSFPKGKLDRGEHAVAAAVREVAEETGLHVRLGPPLPSQRYPVARRMKTVHYWTGRVVGDDDVTGYRPNEEIDAVAWVPFDEARERLTYEHDRGTLDDALRVRRKTRAVVVLRHGQARSRSTWRGEDVARPLLRAGEHEADRLVPLLAAYDVTRIVTSTSTRCIQTVQPYAETTGYPVDLRPRLSEERATARSVHKVVEELFDAEEGGVLCTHRPVLPLVYDAAGLDGAFEDRPLEPAEMLVLHVRKGAVVAVERHRPRPTPA</sequence>
<dbReference type="PANTHER" id="PTHR21340">
    <property type="entry name" value="DIADENOSINE 5,5-P1,P4-TETRAPHOSPHATE PYROPHOSPHOHYDROLASE MUTT"/>
    <property type="match status" value="1"/>
</dbReference>
<dbReference type="CDD" id="cd07067">
    <property type="entry name" value="HP_PGM_like"/>
    <property type="match status" value="1"/>
</dbReference>
<evidence type="ECO:0000259" key="4">
    <source>
        <dbReference type="PROSITE" id="PS51462"/>
    </source>
</evidence>
<comment type="caution">
    <text evidence="5">The sequence shown here is derived from an EMBL/GenBank/DDBJ whole genome shotgun (WGS) entry which is preliminary data.</text>
</comment>
<dbReference type="Pfam" id="PF00300">
    <property type="entry name" value="His_Phos_1"/>
    <property type="match status" value="1"/>
</dbReference>
<evidence type="ECO:0000256" key="1">
    <source>
        <dbReference type="ARBA" id="ARBA00005582"/>
    </source>
</evidence>
<dbReference type="GO" id="GO:0004081">
    <property type="term" value="F:bis(5'-nucleosyl)-tetraphosphatase (asymmetrical) activity"/>
    <property type="evidence" value="ECO:0007669"/>
    <property type="project" value="TreeGrafter"/>
</dbReference>
<dbReference type="InterPro" id="IPR015797">
    <property type="entry name" value="NUDIX_hydrolase-like_dom_sf"/>
</dbReference>
<dbReference type="InterPro" id="IPR029033">
    <property type="entry name" value="His_PPase_superfam"/>
</dbReference>
<dbReference type="Pfam" id="PF00293">
    <property type="entry name" value="NUDIX"/>
    <property type="match status" value="1"/>
</dbReference>
<dbReference type="AlphaFoldDB" id="A0A7Y9ZGI9"/>
<comment type="similarity">
    <text evidence="1 3">Belongs to the Nudix hydrolase family.</text>
</comment>
<name>A0A7Y9ZGI9_9ACTN</name>
<dbReference type="SUPFAM" id="SSF55811">
    <property type="entry name" value="Nudix"/>
    <property type="match status" value="1"/>
</dbReference>
<evidence type="ECO:0000256" key="3">
    <source>
        <dbReference type="RuleBase" id="RU003476"/>
    </source>
</evidence>
<dbReference type="Gene3D" id="3.90.79.10">
    <property type="entry name" value="Nucleoside Triphosphate Pyrophosphohydrolase"/>
    <property type="match status" value="1"/>
</dbReference>
<dbReference type="Proteomes" id="UP000562045">
    <property type="component" value="Unassembled WGS sequence"/>
</dbReference>
<dbReference type="InterPro" id="IPR000086">
    <property type="entry name" value="NUDIX_hydrolase_dom"/>
</dbReference>
<organism evidence="5 6">
    <name type="scientific">Nocardioides aromaticivorans</name>
    <dbReference type="NCBI Taxonomy" id="200618"/>
    <lineage>
        <taxon>Bacteria</taxon>
        <taxon>Bacillati</taxon>
        <taxon>Actinomycetota</taxon>
        <taxon>Actinomycetes</taxon>
        <taxon>Propionibacteriales</taxon>
        <taxon>Nocardioidaceae</taxon>
        <taxon>Nocardioides</taxon>
    </lineage>
</organism>
<feature type="domain" description="Nudix hydrolase" evidence="4">
    <location>
        <begin position="2"/>
        <end position="128"/>
    </location>
</feature>
<protein>
    <submittedName>
        <fullName evidence="5">8-oxo-dGTP diphosphatase</fullName>
        <ecNumber evidence="5">3.6.1.55</ecNumber>
    </submittedName>
</protein>
<evidence type="ECO:0000313" key="6">
    <source>
        <dbReference type="Proteomes" id="UP000562045"/>
    </source>
</evidence>
<dbReference type="GO" id="GO:0006754">
    <property type="term" value="P:ATP biosynthetic process"/>
    <property type="evidence" value="ECO:0007669"/>
    <property type="project" value="TreeGrafter"/>
</dbReference>
<evidence type="ECO:0000256" key="2">
    <source>
        <dbReference type="ARBA" id="ARBA00022801"/>
    </source>
</evidence>
<dbReference type="RefSeq" id="WP_179648069.1">
    <property type="nucleotide sequence ID" value="NZ_JACBZM010000001.1"/>
</dbReference>
<keyword evidence="2 3" id="KW-0378">Hydrolase</keyword>
<dbReference type="InterPro" id="IPR020476">
    <property type="entry name" value="Nudix_hydrolase"/>
</dbReference>
<dbReference type="SUPFAM" id="SSF53254">
    <property type="entry name" value="Phosphoglycerate mutase-like"/>
    <property type="match status" value="1"/>
</dbReference>
<dbReference type="Gene3D" id="3.40.50.1240">
    <property type="entry name" value="Phosphoglycerate mutase-like"/>
    <property type="match status" value="1"/>
</dbReference>
<accession>A0A7Y9ZGI9</accession>
<evidence type="ECO:0000313" key="5">
    <source>
        <dbReference type="EMBL" id="NYI44118.1"/>
    </source>
</evidence>
<dbReference type="PROSITE" id="PS00893">
    <property type="entry name" value="NUDIX_BOX"/>
    <property type="match status" value="1"/>
</dbReference>
<dbReference type="EC" id="3.6.1.55" evidence="5"/>
<dbReference type="InterPro" id="IPR051325">
    <property type="entry name" value="Nudix_hydrolase_domain"/>
</dbReference>
<proteinExistence type="inferred from homology"/>
<dbReference type="PANTHER" id="PTHR21340:SF0">
    <property type="entry name" value="BIS(5'-NUCLEOSYL)-TETRAPHOSPHATASE [ASYMMETRICAL]"/>
    <property type="match status" value="1"/>
</dbReference>
<dbReference type="InterPro" id="IPR013078">
    <property type="entry name" value="His_Pase_superF_clade-1"/>
</dbReference>
<reference evidence="5 6" key="1">
    <citation type="submission" date="2020-07" db="EMBL/GenBank/DDBJ databases">
        <title>Sequencing the genomes of 1000 actinobacteria strains.</title>
        <authorList>
            <person name="Klenk H.-P."/>
        </authorList>
    </citation>
    <scope>NUCLEOTIDE SEQUENCE [LARGE SCALE GENOMIC DNA]</scope>
    <source>
        <strain evidence="5 6">DSM 15131</strain>
    </source>
</reference>
<dbReference type="SMART" id="SM00855">
    <property type="entry name" value="PGAM"/>
    <property type="match status" value="1"/>
</dbReference>
<dbReference type="GO" id="GO:0006167">
    <property type="term" value="P:AMP biosynthetic process"/>
    <property type="evidence" value="ECO:0007669"/>
    <property type="project" value="TreeGrafter"/>
</dbReference>
<dbReference type="GO" id="GO:0035539">
    <property type="term" value="F:8-oxo-7,8-dihydrodeoxyguanosine triphosphate pyrophosphatase activity"/>
    <property type="evidence" value="ECO:0007669"/>
    <property type="project" value="UniProtKB-EC"/>
</dbReference>
<dbReference type="InterPro" id="IPR020084">
    <property type="entry name" value="NUDIX_hydrolase_CS"/>
</dbReference>
<gene>
    <name evidence="5" type="ORF">BJ993_001198</name>
</gene>
<dbReference type="EMBL" id="JACBZM010000001">
    <property type="protein sequence ID" value="NYI44118.1"/>
    <property type="molecule type" value="Genomic_DNA"/>
</dbReference>
<dbReference type="PRINTS" id="PR00502">
    <property type="entry name" value="NUDIXFAMILY"/>
</dbReference>
<dbReference type="CDD" id="cd03673">
    <property type="entry name" value="NUDIX_Ap6A_hydrolase"/>
    <property type="match status" value="1"/>
</dbReference>
<dbReference type="PROSITE" id="PS51462">
    <property type="entry name" value="NUDIX"/>
    <property type="match status" value="1"/>
</dbReference>